<dbReference type="RefSeq" id="WP_143420422.1">
    <property type="nucleotide sequence ID" value="NZ_FZNQ01000016.1"/>
</dbReference>
<evidence type="ECO:0000313" key="3">
    <source>
        <dbReference type="Proteomes" id="UP000198397"/>
    </source>
</evidence>
<name>A0A238XCL6_HALVU</name>
<gene>
    <name evidence="2" type="ORF">SAMN06264855_11618</name>
</gene>
<evidence type="ECO:0000256" key="1">
    <source>
        <dbReference type="SAM" id="MobiDB-lite"/>
    </source>
</evidence>
<keyword evidence="3" id="KW-1185">Reference proteome</keyword>
<protein>
    <submittedName>
        <fullName evidence="2">Uncharacterized protein</fullName>
    </submittedName>
</protein>
<feature type="compositionally biased region" description="Polar residues" evidence="1">
    <location>
        <begin position="1"/>
        <end position="15"/>
    </location>
</feature>
<dbReference type="AlphaFoldDB" id="A0A238XCL6"/>
<proteinExistence type="predicted"/>
<evidence type="ECO:0000313" key="2">
    <source>
        <dbReference type="EMBL" id="SNR56737.1"/>
    </source>
</evidence>
<sequence>MTDSVNDNGTINVETASEDDHSRTSRSDEQWEQGEKSQDQPDRGAKYYNRLIDLDTWSYTYIRYESTLEFRWQGELRDTNEFKDALYELYRSTYLSDLSPADLRPKAFRTFVSKTISNQLANTLQQRKLIEGSPGSHKQEHEQLYERIAGQLYKSVVLACEHRAEHGRRPQSRDEFLQEVLPASVHESSA</sequence>
<reference evidence="2 3" key="1">
    <citation type="submission" date="2017-06" db="EMBL/GenBank/DDBJ databases">
        <authorList>
            <person name="Kim H.J."/>
            <person name="Triplett B.A."/>
        </authorList>
    </citation>
    <scope>NUCLEOTIDE SEQUENCE [LARGE SCALE GENOMIC DNA]</scope>
    <source>
        <strain evidence="2 3">DSM 8800</strain>
    </source>
</reference>
<dbReference type="Proteomes" id="UP000198397">
    <property type="component" value="Unassembled WGS sequence"/>
</dbReference>
<accession>A0A238XCL6</accession>
<feature type="compositionally biased region" description="Basic and acidic residues" evidence="1">
    <location>
        <begin position="18"/>
        <end position="43"/>
    </location>
</feature>
<organism evidence="2 3">
    <name type="scientific">Halorubrum vacuolatum</name>
    <name type="common">Natronobacterium vacuolatum</name>
    <dbReference type="NCBI Taxonomy" id="63740"/>
    <lineage>
        <taxon>Archaea</taxon>
        <taxon>Methanobacteriati</taxon>
        <taxon>Methanobacteriota</taxon>
        <taxon>Stenosarchaea group</taxon>
        <taxon>Halobacteria</taxon>
        <taxon>Halobacteriales</taxon>
        <taxon>Haloferacaceae</taxon>
        <taxon>Halorubrum</taxon>
    </lineage>
</organism>
<dbReference type="EMBL" id="FZNQ01000016">
    <property type="protein sequence ID" value="SNR56737.1"/>
    <property type="molecule type" value="Genomic_DNA"/>
</dbReference>
<feature type="region of interest" description="Disordered" evidence="1">
    <location>
        <begin position="1"/>
        <end position="43"/>
    </location>
</feature>